<proteinExistence type="predicted"/>
<sequence>EGYGGVLPSKEGRMLYTSSVDPHLVSGADVVIDVQKSALHHLEKVQHAFL</sequence>
<dbReference type="AlphaFoldDB" id="A0AAW0DCT1"/>
<gene>
    <name evidence="1" type="ORF">R3P38DRAFT_2506279</name>
</gene>
<accession>A0AAW0DCT1</accession>
<dbReference type="Proteomes" id="UP001362999">
    <property type="component" value="Unassembled WGS sequence"/>
</dbReference>
<protein>
    <submittedName>
        <fullName evidence="1">Uncharacterized protein</fullName>
    </submittedName>
</protein>
<comment type="caution">
    <text evidence="1">The sequence shown here is derived from an EMBL/GenBank/DDBJ whole genome shotgun (WGS) entry which is preliminary data.</text>
</comment>
<keyword evidence="2" id="KW-1185">Reference proteome</keyword>
<name>A0AAW0DCT1_9AGAR</name>
<evidence type="ECO:0000313" key="2">
    <source>
        <dbReference type="Proteomes" id="UP001362999"/>
    </source>
</evidence>
<organism evidence="1 2">
    <name type="scientific">Favolaschia claudopus</name>
    <dbReference type="NCBI Taxonomy" id="2862362"/>
    <lineage>
        <taxon>Eukaryota</taxon>
        <taxon>Fungi</taxon>
        <taxon>Dikarya</taxon>
        <taxon>Basidiomycota</taxon>
        <taxon>Agaricomycotina</taxon>
        <taxon>Agaricomycetes</taxon>
        <taxon>Agaricomycetidae</taxon>
        <taxon>Agaricales</taxon>
        <taxon>Marasmiineae</taxon>
        <taxon>Mycenaceae</taxon>
        <taxon>Favolaschia</taxon>
    </lineage>
</organism>
<feature type="non-terminal residue" evidence="1">
    <location>
        <position position="1"/>
    </location>
</feature>
<reference evidence="1 2" key="1">
    <citation type="journal article" date="2024" name="J Genomics">
        <title>Draft genome sequencing and assembly of Favolaschia claudopus CIRM-BRFM 2984 isolated from oak limbs.</title>
        <authorList>
            <person name="Navarro D."/>
            <person name="Drula E."/>
            <person name="Chaduli D."/>
            <person name="Cazenave R."/>
            <person name="Ahrendt S."/>
            <person name="Wang J."/>
            <person name="Lipzen A."/>
            <person name="Daum C."/>
            <person name="Barry K."/>
            <person name="Grigoriev I.V."/>
            <person name="Favel A."/>
            <person name="Rosso M.N."/>
            <person name="Martin F."/>
        </authorList>
    </citation>
    <scope>NUCLEOTIDE SEQUENCE [LARGE SCALE GENOMIC DNA]</scope>
    <source>
        <strain evidence="1 2">CIRM-BRFM 2984</strain>
    </source>
</reference>
<evidence type="ECO:0000313" key="1">
    <source>
        <dbReference type="EMBL" id="KAK7049004.1"/>
    </source>
</evidence>
<dbReference type="EMBL" id="JAWWNJ010000009">
    <property type="protein sequence ID" value="KAK7049004.1"/>
    <property type="molecule type" value="Genomic_DNA"/>
</dbReference>